<dbReference type="PRINTS" id="PR00415">
    <property type="entry name" value="ACONITASE"/>
</dbReference>
<dbReference type="GO" id="GO:0003994">
    <property type="term" value="F:aconitate hydratase activity"/>
    <property type="evidence" value="ECO:0007669"/>
    <property type="project" value="UniProtKB-EC"/>
</dbReference>
<keyword evidence="8 12" id="KW-0408">Iron</keyword>
<dbReference type="EC" id="4.2.1.3" evidence="12"/>
<dbReference type="Gene3D" id="6.10.190.10">
    <property type="match status" value="1"/>
</dbReference>
<evidence type="ECO:0000256" key="2">
    <source>
        <dbReference type="ARBA" id="ARBA00001966"/>
    </source>
</evidence>
<dbReference type="EMBL" id="CP025408">
    <property type="protein sequence ID" value="AUH33927.1"/>
    <property type="molecule type" value="Genomic_DNA"/>
</dbReference>
<dbReference type="Gene3D" id="3.30.499.10">
    <property type="entry name" value="Aconitase, domain 3"/>
    <property type="match status" value="2"/>
</dbReference>
<organism evidence="15 16">
    <name type="scientific">Paracoccus tegillarcae</name>
    <dbReference type="NCBI Taxonomy" id="1529068"/>
    <lineage>
        <taxon>Bacteria</taxon>
        <taxon>Pseudomonadati</taxon>
        <taxon>Pseudomonadota</taxon>
        <taxon>Alphaproteobacteria</taxon>
        <taxon>Rhodobacterales</taxon>
        <taxon>Paracoccaceae</taxon>
        <taxon>Paracoccus</taxon>
    </lineage>
</organism>
<evidence type="ECO:0000256" key="3">
    <source>
        <dbReference type="ARBA" id="ARBA00004717"/>
    </source>
</evidence>
<dbReference type="InterPro" id="IPR015928">
    <property type="entry name" value="Aconitase/3IPM_dehydase_swvl"/>
</dbReference>
<gene>
    <name evidence="15" type="primary">acnA</name>
    <name evidence="15" type="ORF">CUV01_11485</name>
</gene>
<evidence type="ECO:0000256" key="12">
    <source>
        <dbReference type="RuleBase" id="RU361275"/>
    </source>
</evidence>
<keyword evidence="6 12" id="KW-0004">4Fe-4S</keyword>
<comment type="pathway">
    <text evidence="4">Organic acid metabolism; propanoate degradation.</text>
</comment>
<comment type="similarity">
    <text evidence="5 12">Belongs to the aconitase/IPM isomerase family.</text>
</comment>
<dbReference type="RefSeq" id="WP_101460592.1">
    <property type="nucleotide sequence ID" value="NZ_CP025408.1"/>
</dbReference>
<dbReference type="NCBIfam" id="TIGR01341">
    <property type="entry name" value="aconitase_1"/>
    <property type="match status" value="1"/>
</dbReference>
<dbReference type="InterPro" id="IPR036008">
    <property type="entry name" value="Aconitase_4Fe-4S_dom"/>
</dbReference>
<dbReference type="InterPro" id="IPR018136">
    <property type="entry name" value="Aconitase_4Fe-4S_BS"/>
</dbReference>
<dbReference type="SUPFAM" id="SSF53732">
    <property type="entry name" value="Aconitase iron-sulfur domain"/>
    <property type="match status" value="1"/>
</dbReference>
<dbReference type="Pfam" id="PF00694">
    <property type="entry name" value="Aconitase_C"/>
    <property type="match status" value="1"/>
</dbReference>
<dbReference type="GO" id="GO:0047456">
    <property type="term" value="F:2-methylisocitrate dehydratase activity"/>
    <property type="evidence" value="ECO:0007669"/>
    <property type="project" value="UniProtKB-EC"/>
</dbReference>
<dbReference type="Proteomes" id="UP000233742">
    <property type="component" value="Chromosome"/>
</dbReference>
<dbReference type="InterPro" id="IPR015931">
    <property type="entry name" value="Acnase/IPM_dHydase_lsu_aba_1/3"/>
</dbReference>
<dbReference type="NCBIfam" id="NF009520">
    <property type="entry name" value="PRK12881.1"/>
    <property type="match status" value="1"/>
</dbReference>
<accession>A0A2K9EKJ9</accession>
<dbReference type="PROSITE" id="PS00450">
    <property type="entry name" value="ACONITASE_1"/>
    <property type="match status" value="1"/>
</dbReference>
<dbReference type="CDD" id="cd01580">
    <property type="entry name" value="AcnA_IRP_Swivel"/>
    <property type="match status" value="1"/>
</dbReference>
<dbReference type="SUPFAM" id="SSF52016">
    <property type="entry name" value="LeuD/IlvD-like"/>
    <property type="match status" value="1"/>
</dbReference>
<evidence type="ECO:0000256" key="5">
    <source>
        <dbReference type="ARBA" id="ARBA00007185"/>
    </source>
</evidence>
<dbReference type="PANTHER" id="PTHR11670">
    <property type="entry name" value="ACONITASE/IRON-RESPONSIVE ELEMENT FAMILY MEMBER"/>
    <property type="match status" value="1"/>
</dbReference>
<keyword evidence="9 12" id="KW-0411">Iron-sulfur</keyword>
<comment type="pathway">
    <text evidence="3">Carbohydrate metabolism; tricarboxylic acid cycle; isocitrate from oxaloacetate: step 2/2.</text>
</comment>
<evidence type="ECO:0000256" key="6">
    <source>
        <dbReference type="ARBA" id="ARBA00022485"/>
    </source>
</evidence>
<keyword evidence="10 12" id="KW-0456">Lyase</keyword>
<evidence type="ECO:0000256" key="9">
    <source>
        <dbReference type="ARBA" id="ARBA00023014"/>
    </source>
</evidence>
<feature type="domain" description="Aconitase A/isopropylmalate dehydratase small subunit swivel" evidence="14">
    <location>
        <begin position="722"/>
        <end position="848"/>
    </location>
</feature>
<comment type="function">
    <text evidence="12">Catalyzes the isomerization of citrate to isocitrate via cis-aconitate.</text>
</comment>
<dbReference type="InterPro" id="IPR001030">
    <property type="entry name" value="Acoase/IPM_deHydtase_lsu_aba"/>
</dbReference>
<keyword evidence="7" id="KW-0479">Metal-binding</keyword>
<comment type="catalytic activity">
    <reaction evidence="1">
        <text>(2S,3R)-3-hydroxybutane-1,2,3-tricarboxylate = 2-methyl-cis-aconitate + H2O</text>
        <dbReference type="Rhea" id="RHEA:17941"/>
        <dbReference type="ChEBI" id="CHEBI:15377"/>
        <dbReference type="ChEBI" id="CHEBI:57429"/>
        <dbReference type="ChEBI" id="CHEBI:57872"/>
        <dbReference type="EC" id="4.2.1.99"/>
    </reaction>
</comment>
<name>A0A2K9EKJ9_9RHOB</name>
<dbReference type="Gene3D" id="3.20.19.10">
    <property type="entry name" value="Aconitase, domain 4"/>
    <property type="match status" value="1"/>
</dbReference>
<evidence type="ECO:0000256" key="8">
    <source>
        <dbReference type="ARBA" id="ARBA00023004"/>
    </source>
</evidence>
<evidence type="ECO:0000256" key="1">
    <source>
        <dbReference type="ARBA" id="ARBA00000118"/>
    </source>
</evidence>
<dbReference type="GO" id="GO:0006099">
    <property type="term" value="P:tricarboxylic acid cycle"/>
    <property type="evidence" value="ECO:0007669"/>
    <property type="project" value="UniProtKB-UniPathway"/>
</dbReference>
<evidence type="ECO:0000256" key="7">
    <source>
        <dbReference type="ARBA" id="ARBA00022723"/>
    </source>
</evidence>
<dbReference type="GO" id="GO:0046872">
    <property type="term" value="F:metal ion binding"/>
    <property type="evidence" value="ECO:0007669"/>
    <property type="project" value="UniProtKB-KW"/>
</dbReference>
<dbReference type="InterPro" id="IPR006249">
    <property type="entry name" value="Aconitase/IRP2"/>
</dbReference>
<evidence type="ECO:0000313" key="16">
    <source>
        <dbReference type="Proteomes" id="UP000233742"/>
    </source>
</evidence>
<dbReference type="Pfam" id="PF00330">
    <property type="entry name" value="Aconitase"/>
    <property type="match status" value="1"/>
</dbReference>
<evidence type="ECO:0000256" key="4">
    <source>
        <dbReference type="ARBA" id="ARBA00005026"/>
    </source>
</evidence>
<keyword evidence="16" id="KW-1185">Reference proteome</keyword>
<dbReference type="InterPro" id="IPR044137">
    <property type="entry name" value="AcnA_IRP_Swivel"/>
</dbReference>
<dbReference type="AlphaFoldDB" id="A0A2K9EKJ9"/>
<dbReference type="InterPro" id="IPR000573">
    <property type="entry name" value="AconitaseA/IPMdHydase_ssu_swvl"/>
</dbReference>
<dbReference type="CDD" id="cd01586">
    <property type="entry name" value="AcnA_IRP"/>
    <property type="match status" value="1"/>
</dbReference>
<dbReference type="OrthoDB" id="9764318at2"/>
<evidence type="ECO:0000259" key="13">
    <source>
        <dbReference type="Pfam" id="PF00330"/>
    </source>
</evidence>
<dbReference type="NCBIfam" id="NF006757">
    <property type="entry name" value="PRK09277.1"/>
    <property type="match status" value="1"/>
</dbReference>
<dbReference type="UniPathway" id="UPA00223">
    <property type="reaction ID" value="UER00718"/>
</dbReference>
<sequence>MPIVTGTDTAKTRRTLKAGGQEIAYYSIPAATEAGLGDFSKLPASLKVVLENMLRFEDDGKTVSVDDIKAFAEWAEKGGKNPREIAYRPARVLMQDFTGVPAVVDLAAMRDGIVALGGDAQKINPLNPVDLVIDHSVMIDEFGTPRAFQFNVEREYERNMERYTFLKWGQKAFNNFRVVPPGTGICHQVNLEYLAQTVWTDKDQTGTEVAYPDTLVGTDSHTTMVNGLAVLGWGVGGIEAEAAMLGQPISMLIPEVVGFKVSGALKEGVTATDLVLKVVAMLREHGVVSKFVEFYGDGLDNMPLADRATIANMAPEYGATCGFFPIDDETLRYLEQTGRDKDRIALVKDYAQANGMWRDKGYDPVYTSTLELDLGDVVPAISGPKRPQDHTPLDQSAKAFYDLIKGQRFPEESAKQEKDWNAEGGAREPGYVPGGCHDGFSEGAVEGEDYTLHDGSIVIASITSCTNTSNPYVLMAAGLVARKARALGLNRKPWVKTSLAPGSQVVSEYLEAAGLQDDLDALGFNLVGYGCTTCIGNSGPLEPAISKSINDNDLVAVSVLSGNRNFEGRISPDVRANYLASPPLVVAYAIAGDMNIDLTRDPLGQDKDGNDVYLKDVWPSSKEVADLVNSVVTREMFIEKYADVFKGDERWQAVEVTDSETYDWPSASTYIQNPPYFQGMSKKPGEIGDVKGARVLALLGDMITTDHISPAGSFKDSTPAGQYLTERQVSPREFNSYGSRRGNHEVMMRGTFANIRIKNEMLDGVEGGYTKGPDGEQAAIYDAAMAYEDQGTPLVVIGGKEYGAGSSRDWAAKGTNLLGVKAVIAESFERIHRSNLIGMGVIPFEFTDGDSRASLNLTGDEQFTIEGLGDVKPLQVVEAQVKYADGTEKTIKLKARIDTEVEIDYLKNGGVLHYVLRNLAAA</sequence>
<dbReference type="KEGG" id="paro:CUV01_11485"/>
<comment type="catalytic activity">
    <reaction evidence="11 12">
        <text>citrate = D-threo-isocitrate</text>
        <dbReference type="Rhea" id="RHEA:10336"/>
        <dbReference type="ChEBI" id="CHEBI:15562"/>
        <dbReference type="ChEBI" id="CHEBI:16947"/>
        <dbReference type="EC" id="4.2.1.3"/>
    </reaction>
</comment>
<evidence type="ECO:0000256" key="10">
    <source>
        <dbReference type="ARBA" id="ARBA00023239"/>
    </source>
</evidence>
<reference evidence="15 16" key="1">
    <citation type="submission" date="2017-12" db="EMBL/GenBank/DDBJ databases">
        <authorList>
            <person name="Hurst M.R.H."/>
        </authorList>
    </citation>
    <scope>NUCLEOTIDE SEQUENCE [LARGE SCALE GENOMIC DNA]</scope>
    <source>
        <strain evidence="15 16">BM15</strain>
    </source>
</reference>
<proteinExistence type="inferred from homology"/>
<evidence type="ECO:0000259" key="14">
    <source>
        <dbReference type="Pfam" id="PF00694"/>
    </source>
</evidence>
<feature type="domain" description="Aconitase/3-isopropylmalate dehydratase large subunit alpha/beta/alpha" evidence="13">
    <location>
        <begin position="82"/>
        <end position="592"/>
    </location>
</feature>
<protein>
    <recommendedName>
        <fullName evidence="12">Aconitate hydratase</fullName>
        <shortName evidence="12">Aconitase</shortName>
        <ecNumber evidence="12">4.2.1.3</ecNumber>
    </recommendedName>
</protein>
<evidence type="ECO:0000313" key="15">
    <source>
        <dbReference type="EMBL" id="AUH33927.1"/>
    </source>
</evidence>
<dbReference type="FunFam" id="3.30.499.10:FF:000002">
    <property type="entry name" value="Aconitate hydratase"/>
    <property type="match status" value="1"/>
</dbReference>
<dbReference type="FunFam" id="3.20.19.10:FF:000001">
    <property type="entry name" value="Aconitate hydratase"/>
    <property type="match status" value="1"/>
</dbReference>
<comment type="cofactor">
    <cofactor evidence="2">
        <name>[4Fe-4S] cluster</name>
        <dbReference type="ChEBI" id="CHEBI:49883"/>
    </cofactor>
</comment>
<dbReference type="GO" id="GO:0051539">
    <property type="term" value="F:4 iron, 4 sulfur cluster binding"/>
    <property type="evidence" value="ECO:0007669"/>
    <property type="project" value="UniProtKB-KW"/>
</dbReference>
<evidence type="ECO:0000256" key="11">
    <source>
        <dbReference type="ARBA" id="ARBA00023501"/>
    </source>
</evidence>
<dbReference type="PROSITE" id="PS01244">
    <property type="entry name" value="ACONITASE_2"/>
    <property type="match status" value="1"/>
</dbReference>